<feature type="compositionally biased region" description="Low complexity" evidence="2">
    <location>
        <begin position="372"/>
        <end position="395"/>
    </location>
</feature>
<feature type="domain" description="PH" evidence="3">
    <location>
        <begin position="1021"/>
        <end position="1122"/>
    </location>
</feature>
<accession>A0A336L9U0</accession>
<sequence>MPKSETETSQHKLSGINSLHNNNNNITMNNSSSNSVSSSSSVLNNNSCTAAAQIMMNGFTKSSTPLINSVNFAQNNTSDKLKGIPSTNGANGVDTKNNNLNSSSSTAVQYVNVADFELPNLEAPKKVHNVKLHLPSPMYDRYPSKNLGQMKVYPITTPDKEEPMNGADEKSKQQSSTEKIETTKTIIRREEQERLDEILLICTEYEKQNQTPIHHHSSSAVGSASPIVQNRIKTNGSLPREKKNLSPLSPSPGSNGLITSPLGSPKPTRVSEYENLGKSNDNKRNHMNLPITENSYGVQMSTNNYENMFQHHKKNVPQSPRTRIKTCISPKPPPIAPDVIPESRVNEYDAIVKSFEEKLKVEIELLQNTEISPTSSSDGQNSSSTNTSTSQENSSVIIERQKERSEIIKKIRHLKTMIGDLENQQEEVQREMDVEKALVNAELASERKILTSIDRELIQIQANLHRAEKQRNANRVMQETNQAKLKQGIEVKQEHLKRLESLLETDKENENLQSERTKISDELENDIKVFEDLEFQYFEEETEWLQQRDEMQKELKQLLRQVDEKKVHIEKLEKQDNDSQVTACMDTKHIEKQIFGLLKDLEVNRERLKMIDKEIFEISGQELERDTDTEEDESDELKKKTSNNVAMSRSLFGSQEFLHQSGPKIDLMSKSMNENLLLTNVESGKPFEFSYSTPKRSHQGFDMNKEISELLETKGNKLQQADNLKLVVFQRSNENVSDPLLKLKYHLPDTIPKTNREKNKKLNHDKQSDLNLSLEEDNFTVMPGQIPKRVASQDDIDRISKITNNSPIVSSQGAFSDKVKQSIKEIERNRQLLLAQQGSHLIEFEKRKVEELKKRSQDEARAKYLMEHQKTNSLPKNVNISKSPKMNHRDYSHSLSNNVPYLQYQQQLSGGSRTSENERPLSEMSECSFEGNFQGTNQNQSTPNRKIDETTETASPSLKSENRNSIQSENSSEGAVVRRNMAKHQRPLTRYLPIFSELNLREHIESAGHQIALCPHVFVDQTTCKGYLHKIGNYFGWNKRWFVLDREKRAFIYYTDKTEKKVRGGAYFSAIDEVYLDHLNVTKSNRPHSTFIVKTKKRLYHLQAPSDQAARIWIDAIITGAQGNLSEFYDYFNQ</sequence>
<evidence type="ECO:0000313" key="5">
    <source>
        <dbReference type="EMBL" id="SSX33956.1"/>
    </source>
</evidence>
<feature type="region of interest" description="Disordered" evidence="2">
    <location>
        <begin position="866"/>
        <end position="894"/>
    </location>
</feature>
<dbReference type="InterPro" id="IPR052212">
    <property type="entry name" value="PH-like_domain"/>
</dbReference>
<dbReference type="VEuPathDB" id="VectorBase:CSON007174"/>
<evidence type="ECO:0000256" key="2">
    <source>
        <dbReference type="SAM" id="MobiDB-lite"/>
    </source>
</evidence>
<dbReference type="PROSITE" id="PS50003">
    <property type="entry name" value="PH_DOMAIN"/>
    <property type="match status" value="1"/>
</dbReference>
<reference evidence="4" key="1">
    <citation type="submission" date="2018-04" db="EMBL/GenBank/DDBJ databases">
        <authorList>
            <person name="Go L.Y."/>
            <person name="Mitchell J.A."/>
        </authorList>
    </citation>
    <scope>NUCLEOTIDE SEQUENCE</scope>
    <source>
        <tissue evidence="4">Whole organism</tissue>
    </source>
</reference>
<feature type="compositionally biased region" description="Polar residues" evidence="2">
    <location>
        <begin position="952"/>
        <end position="973"/>
    </location>
</feature>
<feature type="compositionally biased region" description="Low complexity" evidence="2">
    <location>
        <begin position="14"/>
        <end position="41"/>
    </location>
</feature>
<dbReference type="SUPFAM" id="SSF50729">
    <property type="entry name" value="PH domain-like"/>
    <property type="match status" value="1"/>
</dbReference>
<proteinExistence type="predicted"/>
<protein>
    <submittedName>
        <fullName evidence="4">CSON007174 protein</fullName>
    </submittedName>
</protein>
<dbReference type="Pfam" id="PF00169">
    <property type="entry name" value="PH"/>
    <property type="match status" value="1"/>
</dbReference>
<feature type="compositionally biased region" description="Basic and acidic residues" evidence="2">
    <location>
        <begin position="158"/>
        <end position="184"/>
    </location>
</feature>
<dbReference type="InterPro" id="IPR011993">
    <property type="entry name" value="PH-like_dom_sf"/>
</dbReference>
<dbReference type="SMART" id="SM00233">
    <property type="entry name" value="PH"/>
    <property type="match status" value="1"/>
</dbReference>
<feature type="compositionally biased region" description="Polar residues" evidence="2">
    <location>
        <begin position="871"/>
        <end position="884"/>
    </location>
</feature>
<dbReference type="EMBL" id="UFQS01002702">
    <property type="protein sequence ID" value="SSX14558.1"/>
    <property type="molecule type" value="Genomic_DNA"/>
</dbReference>
<dbReference type="AlphaFoldDB" id="A0A336L9U0"/>
<feature type="region of interest" description="Disordered" evidence="2">
    <location>
        <begin position="234"/>
        <end position="288"/>
    </location>
</feature>
<dbReference type="EMBL" id="UFQT01002702">
    <property type="protein sequence ID" value="SSX33956.1"/>
    <property type="molecule type" value="Genomic_DNA"/>
</dbReference>
<dbReference type="InterPro" id="IPR001849">
    <property type="entry name" value="PH_domain"/>
</dbReference>
<feature type="region of interest" description="Disordered" evidence="2">
    <location>
        <begin position="906"/>
        <end position="980"/>
    </location>
</feature>
<dbReference type="PANTHER" id="PTHR12156:SF5">
    <property type="entry name" value="FI18040P1"/>
    <property type="match status" value="1"/>
</dbReference>
<evidence type="ECO:0000259" key="3">
    <source>
        <dbReference type="PROSITE" id="PS50003"/>
    </source>
</evidence>
<evidence type="ECO:0000256" key="1">
    <source>
        <dbReference type="SAM" id="Coils"/>
    </source>
</evidence>
<feature type="compositionally biased region" description="Low complexity" evidence="2">
    <location>
        <begin position="245"/>
        <end position="257"/>
    </location>
</feature>
<keyword evidence="1" id="KW-0175">Coiled coil</keyword>
<feature type="compositionally biased region" description="Basic and acidic residues" evidence="2">
    <location>
        <begin position="1"/>
        <end position="10"/>
    </location>
</feature>
<feature type="coiled-coil region" evidence="1">
    <location>
        <begin position="411"/>
        <end position="575"/>
    </location>
</feature>
<feature type="compositionally biased region" description="Polar residues" evidence="2">
    <location>
        <begin position="931"/>
        <end position="944"/>
    </location>
</feature>
<feature type="coiled-coil region" evidence="1">
    <location>
        <begin position="816"/>
        <end position="862"/>
    </location>
</feature>
<gene>
    <name evidence="4" type="primary">CSON007174</name>
</gene>
<feature type="region of interest" description="Disordered" evidence="2">
    <location>
        <begin position="622"/>
        <end position="641"/>
    </location>
</feature>
<organism evidence="4">
    <name type="scientific">Culicoides sonorensis</name>
    <name type="common">Biting midge</name>
    <dbReference type="NCBI Taxonomy" id="179676"/>
    <lineage>
        <taxon>Eukaryota</taxon>
        <taxon>Metazoa</taxon>
        <taxon>Ecdysozoa</taxon>
        <taxon>Arthropoda</taxon>
        <taxon>Hexapoda</taxon>
        <taxon>Insecta</taxon>
        <taxon>Pterygota</taxon>
        <taxon>Neoptera</taxon>
        <taxon>Endopterygota</taxon>
        <taxon>Diptera</taxon>
        <taxon>Nematocera</taxon>
        <taxon>Chironomoidea</taxon>
        <taxon>Ceratopogonidae</taxon>
        <taxon>Ceratopogoninae</taxon>
        <taxon>Culicoides</taxon>
        <taxon>Monoculicoides</taxon>
    </lineage>
</organism>
<feature type="region of interest" description="Disordered" evidence="2">
    <location>
        <begin position="1"/>
        <end position="41"/>
    </location>
</feature>
<dbReference type="PANTHER" id="PTHR12156">
    <property type="entry name" value="PLECKSTRIN HOMOLOGY-LIKE DOMAIN, FAMILY B, MEMBER 3"/>
    <property type="match status" value="1"/>
</dbReference>
<feature type="region of interest" description="Disordered" evidence="2">
    <location>
        <begin position="157"/>
        <end position="184"/>
    </location>
</feature>
<reference evidence="5" key="2">
    <citation type="submission" date="2018-07" db="EMBL/GenBank/DDBJ databases">
        <authorList>
            <person name="Quirk P.G."/>
            <person name="Krulwich T.A."/>
        </authorList>
    </citation>
    <scope>NUCLEOTIDE SEQUENCE</scope>
</reference>
<evidence type="ECO:0000313" key="4">
    <source>
        <dbReference type="EMBL" id="SSX14558.1"/>
    </source>
</evidence>
<dbReference type="Gene3D" id="2.30.29.30">
    <property type="entry name" value="Pleckstrin-homology domain (PH domain)/Phosphotyrosine-binding domain (PTB)"/>
    <property type="match status" value="1"/>
</dbReference>
<feature type="region of interest" description="Disordered" evidence="2">
    <location>
        <begin position="370"/>
        <end position="399"/>
    </location>
</feature>
<name>A0A336L9U0_CULSO</name>
<dbReference type="OMA" id="ICAEYER"/>